<feature type="compositionally biased region" description="Polar residues" evidence="8">
    <location>
        <begin position="1"/>
        <end position="16"/>
    </location>
</feature>
<dbReference type="Pfam" id="PF04082">
    <property type="entry name" value="Fungal_trans"/>
    <property type="match status" value="1"/>
</dbReference>
<evidence type="ECO:0000256" key="5">
    <source>
        <dbReference type="ARBA" id="ARBA00023125"/>
    </source>
</evidence>
<keyword evidence="6" id="KW-0804">Transcription</keyword>
<sequence length="564" mass="61948">MYMSPASVSSAATMTDSNSRNSSNARKRPWHQQSGMEDDHNAASQHHRACYTGSRHSGSAASAASAASVDSRGSRQTPPHNAHHGPHGRHGEDLSVDISVAQAASFFRTYFSVVHPQYPFLDMQLCAGYYLAWKQSLNGRRLIFALGSLIELKNDDAPYFRHQNLKALAQAEQNILTDSNLTPLLRLQAMLLSAMFALHAENTWRIAHISGVIIKFATVHRFHRLRPATDANGRMYIRVWSSIYALDRTVCAALGIPASLPDMYISSPLYEVDRVDQAASEAASNSGSVVPAVSAVSPAASPPSVSWLADYEGPDDAHTTADDPDLRTFAHICRIRALQSSFMDAMDRVDVDGDGGDDDRKVDMEGLQAHLLTQLRAWEDPLVLARHSVPGSDGYRSPVWLAHIGHLARLSVCVVNRANLDGAVADTALQASCAACTTFRALQKRHAVAQPWLVVLAQFKAAVTLWYIVWGRAIPVSRQVSDAVRDCSAILAIFAERWPRAEPYRDCFELLSTAIPQSQPRGGRIGAEVRPALAGLCRQLEESGIHRQTSRMLREMAEMPWDPM</sequence>
<dbReference type="PANTHER" id="PTHR47782:SF12">
    <property type="entry name" value="ZN(II)2CYS6 TRANSCRIPTION FACTOR (EUROFUNG)"/>
    <property type="match status" value="1"/>
</dbReference>
<evidence type="ECO:0000313" key="11">
    <source>
        <dbReference type="Proteomes" id="UP001642405"/>
    </source>
</evidence>
<organism evidence="10 11">
    <name type="scientific">Sporothrix curviconia</name>
    <dbReference type="NCBI Taxonomy" id="1260050"/>
    <lineage>
        <taxon>Eukaryota</taxon>
        <taxon>Fungi</taxon>
        <taxon>Dikarya</taxon>
        <taxon>Ascomycota</taxon>
        <taxon>Pezizomycotina</taxon>
        <taxon>Sordariomycetes</taxon>
        <taxon>Sordariomycetidae</taxon>
        <taxon>Ophiostomatales</taxon>
        <taxon>Ophiostomataceae</taxon>
        <taxon>Sporothrix</taxon>
    </lineage>
</organism>
<evidence type="ECO:0000256" key="7">
    <source>
        <dbReference type="ARBA" id="ARBA00023242"/>
    </source>
</evidence>
<evidence type="ECO:0000256" key="8">
    <source>
        <dbReference type="SAM" id="MobiDB-lite"/>
    </source>
</evidence>
<evidence type="ECO:0000313" key="10">
    <source>
        <dbReference type="EMBL" id="CAK7223141.1"/>
    </source>
</evidence>
<keyword evidence="5" id="KW-0238">DNA-binding</keyword>
<feature type="domain" description="Xylanolytic transcriptional activator regulatory" evidence="9">
    <location>
        <begin position="206"/>
        <end position="276"/>
    </location>
</feature>
<dbReference type="EMBL" id="CAWUHB010000026">
    <property type="protein sequence ID" value="CAK7223141.1"/>
    <property type="molecule type" value="Genomic_DNA"/>
</dbReference>
<keyword evidence="3" id="KW-0862">Zinc</keyword>
<proteinExistence type="predicted"/>
<dbReference type="PANTHER" id="PTHR47782">
    <property type="entry name" value="ZN(II)2CYS6 TRANSCRIPTION FACTOR (EUROFUNG)-RELATED"/>
    <property type="match status" value="1"/>
</dbReference>
<dbReference type="InterPro" id="IPR052202">
    <property type="entry name" value="Yeast_MetPath_Reg"/>
</dbReference>
<keyword evidence="7" id="KW-0539">Nucleus</keyword>
<gene>
    <name evidence="10" type="ORF">SCUCBS95973_005077</name>
</gene>
<keyword evidence="2" id="KW-0479">Metal-binding</keyword>
<reference evidence="10 11" key="1">
    <citation type="submission" date="2024-01" db="EMBL/GenBank/DDBJ databases">
        <authorList>
            <person name="Allen C."/>
            <person name="Tagirdzhanova G."/>
        </authorList>
    </citation>
    <scope>NUCLEOTIDE SEQUENCE [LARGE SCALE GENOMIC DNA]</scope>
</reference>
<evidence type="ECO:0000256" key="2">
    <source>
        <dbReference type="ARBA" id="ARBA00022723"/>
    </source>
</evidence>
<dbReference type="Proteomes" id="UP001642405">
    <property type="component" value="Unassembled WGS sequence"/>
</dbReference>
<protein>
    <recommendedName>
        <fullName evidence="9">Xylanolytic transcriptional activator regulatory domain-containing protein</fullName>
    </recommendedName>
</protein>
<comment type="caution">
    <text evidence="10">The sequence shown here is derived from an EMBL/GenBank/DDBJ whole genome shotgun (WGS) entry which is preliminary data.</text>
</comment>
<evidence type="ECO:0000256" key="1">
    <source>
        <dbReference type="ARBA" id="ARBA00004123"/>
    </source>
</evidence>
<accession>A0ABP0BUQ4</accession>
<comment type="subcellular location">
    <subcellularLocation>
        <location evidence="1">Nucleus</location>
    </subcellularLocation>
</comment>
<feature type="compositionally biased region" description="Low complexity" evidence="8">
    <location>
        <begin position="53"/>
        <end position="75"/>
    </location>
</feature>
<keyword evidence="4" id="KW-0805">Transcription regulation</keyword>
<dbReference type="InterPro" id="IPR007219">
    <property type="entry name" value="XnlR_reg_dom"/>
</dbReference>
<evidence type="ECO:0000256" key="3">
    <source>
        <dbReference type="ARBA" id="ARBA00022833"/>
    </source>
</evidence>
<dbReference type="SMART" id="SM00906">
    <property type="entry name" value="Fungal_trans"/>
    <property type="match status" value="1"/>
</dbReference>
<evidence type="ECO:0000259" key="9">
    <source>
        <dbReference type="SMART" id="SM00906"/>
    </source>
</evidence>
<keyword evidence="11" id="KW-1185">Reference proteome</keyword>
<evidence type="ECO:0000256" key="6">
    <source>
        <dbReference type="ARBA" id="ARBA00023163"/>
    </source>
</evidence>
<name>A0ABP0BUQ4_9PEZI</name>
<evidence type="ECO:0000256" key="4">
    <source>
        <dbReference type="ARBA" id="ARBA00023015"/>
    </source>
</evidence>
<feature type="region of interest" description="Disordered" evidence="8">
    <location>
        <begin position="1"/>
        <end position="92"/>
    </location>
</feature>
<dbReference type="CDD" id="cd12148">
    <property type="entry name" value="fungal_TF_MHR"/>
    <property type="match status" value="1"/>
</dbReference>